<feature type="transmembrane region" description="Helical" evidence="1">
    <location>
        <begin position="99"/>
        <end position="117"/>
    </location>
</feature>
<keyword evidence="1" id="KW-0812">Transmembrane</keyword>
<reference evidence="2 3" key="1">
    <citation type="submission" date="2018-03" db="EMBL/GenBank/DDBJ databases">
        <title>Mesoflavibacter sp. HG37 and Mesoflavibacter sp. HG96 sp.nov., two marine bacteria isolated from seawater of Western Pacific Ocean.</title>
        <authorList>
            <person name="Cheng H."/>
            <person name="Wu Y.-H."/>
            <person name="Guo L.-L."/>
            <person name="Xu X.-W."/>
        </authorList>
    </citation>
    <scope>NUCLEOTIDE SEQUENCE [LARGE SCALE GENOMIC DNA]</scope>
    <source>
        <strain evidence="2 3">KCTC 32269</strain>
    </source>
</reference>
<feature type="transmembrane region" description="Helical" evidence="1">
    <location>
        <begin position="69"/>
        <end position="87"/>
    </location>
</feature>
<feature type="transmembrane region" description="Helical" evidence="1">
    <location>
        <begin position="353"/>
        <end position="372"/>
    </location>
</feature>
<protein>
    <recommendedName>
        <fullName evidence="4">Glycosyltransferase RgtA/B/C/D-like domain-containing protein</fullName>
    </recommendedName>
</protein>
<dbReference type="EMBL" id="PXOQ01000019">
    <property type="protein sequence ID" value="PSG86077.1"/>
    <property type="molecule type" value="Genomic_DNA"/>
</dbReference>
<feature type="transmembrane region" description="Helical" evidence="1">
    <location>
        <begin position="286"/>
        <end position="304"/>
    </location>
</feature>
<keyword evidence="3" id="KW-1185">Reference proteome</keyword>
<evidence type="ECO:0000313" key="2">
    <source>
        <dbReference type="EMBL" id="PSG86077.1"/>
    </source>
</evidence>
<comment type="caution">
    <text evidence="2">The sequence shown here is derived from an EMBL/GenBank/DDBJ whole genome shotgun (WGS) entry which is preliminary data.</text>
</comment>
<evidence type="ECO:0000256" key="1">
    <source>
        <dbReference type="SAM" id="Phobius"/>
    </source>
</evidence>
<dbReference type="Proteomes" id="UP000238426">
    <property type="component" value="Unassembled WGS sequence"/>
</dbReference>
<organism evidence="2 3">
    <name type="scientific">Aurantibacter aestuarii</name>
    <dbReference type="NCBI Taxonomy" id="1266046"/>
    <lineage>
        <taxon>Bacteria</taxon>
        <taxon>Pseudomonadati</taxon>
        <taxon>Bacteroidota</taxon>
        <taxon>Flavobacteriia</taxon>
        <taxon>Flavobacteriales</taxon>
        <taxon>Flavobacteriaceae</taxon>
        <taxon>Aurantibacter</taxon>
    </lineage>
</organism>
<dbReference type="RefSeq" id="WP_106464355.1">
    <property type="nucleotide sequence ID" value="NZ_PXOQ01000019.1"/>
</dbReference>
<dbReference type="AlphaFoldDB" id="A0A2T1N4N9"/>
<feature type="transmembrane region" description="Helical" evidence="1">
    <location>
        <begin position="319"/>
        <end position="341"/>
    </location>
</feature>
<dbReference type="OrthoDB" id="1410880at2"/>
<keyword evidence="1" id="KW-1133">Transmembrane helix</keyword>
<keyword evidence="1" id="KW-0472">Membrane</keyword>
<feature type="transmembrane region" description="Helical" evidence="1">
    <location>
        <begin position="40"/>
        <end position="57"/>
    </location>
</feature>
<sequence>MAYEPIFSPDTTTYLQMQIYRFPGYSIFLRVFSKFFGENYAVFIVLFQGVFGCFAVHKLAQNIYKQFKLNVWQAVVLLIILLYPFYPSLWIANNICSEGLSYPLYLLCIAYAIKLLYTNNKRNVLFVSVFSILLSLTRGQFIIFPLIVALIYFFKSRRKLLSKTTLIVLTILVITPVFTNLLDRSYHKLLHKHFVTTPFSYVNAITQPFFVSKEKDLKAINNKDYKAIFTKAYNRVDSLQYLASHENKSCSEKYKILHDHFPQICNSSIHEQGFNYYYFYKKQDYFTSYINVEIACKAVMPVYIQQNLKSYILIYFTNVFYGFKSPINAILILIICLWSFVKVLKDYKRDTSFILFLSLLIISNALIVAFACHSIQRYLFYNYFAIFIILLLIFRRKFKNL</sequence>
<feature type="transmembrane region" description="Helical" evidence="1">
    <location>
        <begin position="124"/>
        <end position="154"/>
    </location>
</feature>
<gene>
    <name evidence="2" type="ORF">C7H52_13085</name>
</gene>
<feature type="transmembrane region" description="Helical" evidence="1">
    <location>
        <begin position="160"/>
        <end position="182"/>
    </location>
</feature>
<evidence type="ECO:0008006" key="4">
    <source>
        <dbReference type="Google" id="ProtNLM"/>
    </source>
</evidence>
<evidence type="ECO:0000313" key="3">
    <source>
        <dbReference type="Proteomes" id="UP000238426"/>
    </source>
</evidence>
<proteinExistence type="predicted"/>
<accession>A0A2T1N4N9</accession>
<name>A0A2T1N4N9_9FLAO</name>
<feature type="transmembrane region" description="Helical" evidence="1">
    <location>
        <begin position="378"/>
        <end position="394"/>
    </location>
</feature>